<accession>A0A8H8RVL1</accession>
<dbReference type="GO" id="GO:0004769">
    <property type="term" value="F:steroid Delta-isomerase activity"/>
    <property type="evidence" value="ECO:0007669"/>
    <property type="project" value="UniProtKB-EC"/>
</dbReference>
<feature type="domain" description="Glucose-methanol-choline oxidoreductase C-terminal" evidence="19">
    <location>
        <begin position="1076"/>
        <end position="1138"/>
    </location>
</feature>
<keyword evidence="4" id="KW-0285">Flavoprotein</keyword>
<evidence type="ECO:0000256" key="16">
    <source>
        <dbReference type="SAM" id="MobiDB-lite"/>
    </source>
</evidence>
<organism evidence="20 21">
    <name type="scientific">Lachnellula subtilissima</name>
    <dbReference type="NCBI Taxonomy" id="602034"/>
    <lineage>
        <taxon>Eukaryota</taxon>
        <taxon>Fungi</taxon>
        <taxon>Dikarya</taxon>
        <taxon>Ascomycota</taxon>
        <taxon>Pezizomycotina</taxon>
        <taxon>Leotiomycetes</taxon>
        <taxon>Helotiales</taxon>
        <taxon>Lachnaceae</taxon>
        <taxon>Lachnellula</taxon>
    </lineage>
</organism>
<protein>
    <recommendedName>
        <fullName evidence="14">Cholesterol oxidase</fullName>
        <ecNumber evidence="13">1.1.3.6</ecNumber>
        <ecNumber evidence="11">5.3.3.1</ecNumber>
    </recommendedName>
    <alternativeName>
        <fullName evidence="15">Cholesterol isomerase</fullName>
    </alternativeName>
</protein>
<evidence type="ECO:0000259" key="19">
    <source>
        <dbReference type="Pfam" id="PF05199"/>
    </source>
</evidence>
<evidence type="ECO:0000256" key="6">
    <source>
        <dbReference type="ARBA" id="ARBA00023002"/>
    </source>
</evidence>
<name>A0A8H8RVL1_9HELO</name>
<proteinExistence type="inferred from homology"/>
<dbReference type="InterPro" id="IPR036188">
    <property type="entry name" value="FAD/NAD-bd_sf"/>
</dbReference>
<dbReference type="InterPro" id="IPR007867">
    <property type="entry name" value="GMC_OxRtase_C"/>
</dbReference>
<evidence type="ECO:0000256" key="10">
    <source>
        <dbReference type="ARBA" id="ARBA00023235"/>
    </source>
</evidence>
<dbReference type="PANTHER" id="PTHR47470:SF1">
    <property type="entry name" value="FAD-DEPENDENT OXIDOREDUCTASE 2 FAD BINDING DOMAIN-CONTAINING PROTEIN"/>
    <property type="match status" value="1"/>
</dbReference>
<comment type="caution">
    <text evidence="20">The sequence shown here is derived from an EMBL/GenBank/DDBJ whole genome shotgun (WGS) entry which is preliminary data.</text>
</comment>
<dbReference type="Proteomes" id="UP000462212">
    <property type="component" value="Unassembled WGS sequence"/>
</dbReference>
<evidence type="ECO:0000256" key="1">
    <source>
        <dbReference type="ARBA" id="ARBA00001974"/>
    </source>
</evidence>
<keyword evidence="6" id="KW-0560">Oxidoreductase</keyword>
<dbReference type="Gene3D" id="3.50.50.60">
    <property type="entry name" value="FAD/NAD(P)-binding domain"/>
    <property type="match status" value="3"/>
</dbReference>
<dbReference type="EC" id="5.3.3.1" evidence="11"/>
<dbReference type="Pfam" id="PF05199">
    <property type="entry name" value="GMC_oxred_C"/>
    <property type="match status" value="1"/>
</dbReference>
<dbReference type="InterPro" id="IPR029058">
    <property type="entry name" value="AB_hydrolase_fold"/>
</dbReference>
<comment type="cofactor">
    <cofactor evidence="1">
        <name>FAD</name>
        <dbReference type="ChEBI" id="CHEBI:57692"/>
    </cofactor>
</comment>
<feature type="compositionally biased region" description="Polar residues" evidence="16">
    <location>
        <begin position="508"/>
        <end position="521"/>
    </location>
</feature>
<dbReference type="GO" id="GO:0016995">
    <property type="term" value="F:cholesterol oxidase activity"/>
    <property type="evidence" value="ECO:0007669"/>
    <property type="project" value="UniProtKB-EC"/>
</dbReference>
<evidence type="ECO:0000256" key="5">
    <source>
        <dbReference type="ARBA" id="ARBA00022827"/>
    </source>
</evidence>
<dbReference type="InterPro" id="IPR003953">
    <property type="entry name" value="FAD-dep_OxRdtase_2_FAD-bd"/>
</dbReference>
<comment type="pathway">
    <text evidence="12">Steroid metabolism; cholesterol degradation.</text>
</comment>
<feature type="non-terminal residue" evidence="20">
    <location>
        <position position="1806"/>
    </location>
</feature>
<keyword evidence="9" id="KW-0753">Steroid metabolism</keyword>
<evidence type="ECO:0000313" key="21">
    <source>
        <dbReference type="Proteomes" id="UP000462212"/>
    </source>
</evidence>
<comment type="similarity">
    <text evidence="2">Belongs to the GMC oxidoreductase family.</text>
</comment>
<evidence type="ECO:0000256" key="12">
    <source>
        <dbReference type="ARBA" id="ARBA00049645"/>
    </source>
</evidence>
<dbReference type="OrthoDB" id="9974421at2759"/>
<sequence>LDQQLGKKICDHVAEMSATQHRWDTTDSVRTSEEMQSESDLDNTGLSTTPSSFDEFHRWQAHIALKNFGEGLHAATQAIFPSERRFPYSKVYQTNILKKDMDRLSDVFKNVYHFETEVWRIPDEDSNLDVNQKVLDFVNLGGDRFEDLKIIYYTGRARLNKNKSLVWISAHKNPRSRYPTVQWSGIQIALEQAQSDVLALLDCCHAGTASNDEGNGTTELIAACAYNSSTNGVPSYSFTRELEIELRELSSLSSFSIGNLYDNLFSRVRSRMSEEGLEHQSPVYLPLTQENLKFPRSIRLSIHNDGNLPSQLDSGSSYDVQSPQPDIFGITNGDPTGLSYKPSSATAVGPTPRMAFAIRLTEDFRVGDLSSNLFSEWLRNIPTSLDQVKIEAGFHSYSSLLIVSVPICLSIYMQKDPAVMSLGPITSFNQVLSKVPIPKDLPTPNPDIWTWDNLSSGINGLHSNAKTHEVVTGLRGNINSQHSEIRHRKNAHLIPPKGQKEFRPKLETSYSSQFSPASSMTEEPLSADETNESAELPTSPEDFHRSYPHGPYSRKRHACREKTNPENETYDEDPNGKEFPRISKPVELMWNSYDCVVIGSGYGGAVAASRMARAGQEVCLLERGKERWPGEYPTGLMDAMKQFHVSGEFAPGFIKDLMVEEGDPTGLYHLIVGKGQNAFVGNGLGGTSLLNANVFLEANDATMKLDCWPEELQGYDKLKKYYKRAASVLQPEPYPKNWPELPKLKMLEKQAKALGLEEKFRRVPQTTRFRDGPNSTGVEMFRSQLTGMDTTGLNDGSKSSTLVNYLSDAWNWGAEMFCECEVRYIKKHPSEEGYLVFYAWHGSKRGAFPTNLYEDLMWVHAKKCVFLGAGSIGTTEILLRSKNLGLPMSDRVGQGMSGNGDILAFGYNTEDEVNAIGREDTSPYYNIGPTITGVIDNREDHENPLDGYVIEEGAIPHALSQLFQTMLELMPGNQYPKGHSLVGKVKHALAQQGSRFLGPYYKKGSIERTQVYLIMSHDSNQAIMTLKDDKPILEFLGVGSSSHVKFLNDLLRQATEAVGGTYVQSPFSAYLGQEITVHPIGGACIAKDGTADTGVTNHFGEVLTGNGDETHHGLVVTDAAVIPTALGVNPFATITALAERSVEHAARSIGQSIDLKTKNNDVLDLFGEPHQHAETKRQLDRQNTIRIAAATELVDVTRASKANGFGFSEVMSGYIHIGDGIQGEKIEDYETAAKTARGLCEEARFFLSVQAWDTDMTVNRADHKAMLTGTFTCGSLPGSPFLVQRGDFHLFSVDNSAPGTRNLTYDFNMTSVDDTEFHFHGYKVVDSSITLAPWRFWSAASTLYVTISRTRDKVIVGRGMMHIKPSDFLSEIFTLKPSGRNFLAKVQSTANFMGFFARQSANLFLAPFVWQQYPTVNYDHYINGTPPDDVIEVFASDGVQTLLKVFEPRNPNIETKNLFMIPGASVDEQIFSTPTIEVNAINYFTRAGYRVFVTVHRICNLMVAKNGWTTYDTRLDIKACLERIRKDQGPEKIYTICHCMGAVAFSCGLLDGTIPADWILGISASQVFCNPIWAALNMAKVSAGPIPFDKLYSTFGGSWFDCSSSRNDTYFQQFLNQVLRLYPDTRKEICNNVACHRGSLVYGRMWNHRNLNEATHRQIHRFFGGVNMTCLHLLMQMGYRGYVTTNGPLFNDLTTPRNVHRLKDIPIMLFSGSDNQVLTPEATEKTYSLLRDTFGAQGYERHVVQGYGHLDCWIGREAYKDVYPMVRESVDRVTRGKGYKYHEPDWKNDWKGWKDLEISGNVENQW</sequence>
<evidence type="ECO:0000256" key="9">
    <source>
        <dbReference type="ARBA" id="ARBA00023221"/>
    </source>
</evidence>
<dbReference type="Pfam" id="PF00732">
    <property type="entry name" value="GMC_oxred_N"/>
    <property type="match status" value="1"/>
</dbReference>
<feature type="domain" description="Glucose-methanol-choline oxidoreductase N-terminal" evidence="17">
    <location>
        <begin position="656"/>
        <end position="886"/>
    </location>
</feature>
<dbReference type="GO" id="GO:0008203">
    <property type="term" value="P:cholesterol metabolic process"/>
    <property type="evidence" value="ECO:0007669"/>
    <property type="project" value="UniProtKB-KW"/>
</dbReference>
<evidence type="ECO:0000259" key="18">
    <source>
        <dbReference type="Pfam" id="PF00890"/>
    </source>
</evidence>
<evidence type="ECO:0000256" key="8">
    <source>
        <dbReference type="ARBA" id="ARBA00023166"/>
    </source>
</evidence>
<keyword evidence="21" id="KW-1185">Reference proteome</keyword>
<keyword evidence="7" id="KW-0443">Lipid metabolism</keyword>
<evidence type="ECO:0000256" key="14">
    <source>
        <dbReference type="ARBA" id="ARBA00049744"/>
    </source>
</evidence>
<feature type="region of interest" description="Disordered" evidence="16">
    <location>
        <begin position="21"/>
        <end position="47"/>
    </location>
</feature>
<dbReference type="Pfam" id="PF00890">
    <property type="entry name" value="FAD_binding_2"/>
    <property type="match status" value="1"/>
</dbReference>
<keyword evidence="8" id="KW-1207">Sterol metabolism</keyword>
<gene>
    <name evidence="20" type="ORF">LSUB1_G002907</name>
</gene>
<evidence type="ECO:0000256" key="3">
    <source>
        <dbReference type="ARBA" id="ARBA00022548"/>
    </source>
</evidence>
<dbReference type="SUPFAM" id="SSF53474">
    <property type="entry name" value="alpha/beta-Hydrolases"/>
    <property type="match status" value="1"/>
</dbReference>
<dbReference type="InterPro" id="IPR052542">
    <property type="entry name" value="Cholesterol_Oxidase"/>
</dbReference>
<keyword evidence="3" id="KW-0153">Cholesterol metabolism</keyword>
<evidence type="ECO:0000256" key="13">
    <source>
        <dbReference type="ARBA" id="ARBA00049723"/>
    </source>
</evidence>
<dbReference type="GO" id="GO:0050660">
    <property type="term" value="F:flavin adenine dinucleotide binding"/>
    <property type="evidence" value="ECO:0007669"/>
    <property type="project" value="InterPro"/>
</dbReference>
<evidence type="ECO:0000256" key="15">
    <source>
        <dbReference type="ARBA" id="ARBA00049778"/>
    </source>
</evidence>
<keyword evidence="5" id="KW-0274">FAD</keyword>
<reference evidence="20 21" key="1">
    <citation type="submission" date="2018-05" db="EMBL/GenBank/DDBJ databases">
        <title>Genome sequencing and assembly of the regulated plant pathogen Lachnellula willkommii and related sister species for the development of diagnostic species identification markers.</title>
        <authorList>
            <person name="Giroux E."/>
            <person name="Bilodeau G."/>
        </authorList>
    </citation>
    <scope>NUCLEOTIDE SEQUENCE [LARGE SCALE GENOMIC DNA]</scope>
    <source>
        <strain evidence="20 21">CBS 197.66</strain>
    </source>
</reference>
<evidence type="ECO:0000256" key="11">
    <source>
        <dbReference type="ARBA" id="ARBA00038856"/>
    </source>
</evidence>
<dbReference type="PANTHER" id="PTHR47470">
    <property type="entry name" value="CHOLESTEROL OXIDASE"/>
    <property type="match status" value="1"/>
</dbReference>
<evidence type="ECO:0000256" key="2">
    <source>
        <dbReference type="ARBA" id="ARBA00010790"/>
    </source>
</evidence>
<dbReference type="EMBL" id="QGMJ01000088">
    <property type="protein sequence ID" value="TVY42696.1"/>
    <property type="molecule type" value="Genomic_DNA"/>
</dbReference>
<dbReference type="SUPFAM" id="SSF51905">
    <property type="entry name" value="FAD/NAD(P)-binding domain"/>
    <property type="match status" value="1"/>
</dbReference>
<dbReference type="Gene3D" id="3.40.50.1820">
    <property type="entry name" value="alpha/beta hydrolase"/>
    <property type="match status" value="1"/>
</dbReference>
<dbReference type="InterPro" id="IPR000172">
    <property type="entry name" value="GMC_OxRdtase_N"/>
</dbReference>
<keyword evidence="10" id="KW-0413">Isomerase</keyword>
<feature type="domain" description="FAD-dependent oxidoreductase 2 FAD-binding" evidence="18">
    <location>
        <begin position="594"/>
        <end position="626"/>
    </location>
</feature>
<feature type="compositionally biased region" description="Basic and acidic residues" evidence="16">
    <location>
        <begin position="21"/>
        <end position="33"/>
    </location>
</feature>
<evidence type="ECO:0000256" key="7">
    <source>
        <dbReference type="ARBA" id="ARBA00023098"/>
    </source>
</evidence>
<dbReference type="EC" id="1.1.3.6" evidence="13"/>
<evidence type="ECO:0000256" key="4">
    <source>
        <dbReference type="ARBA" id="ARBA00022630"/>
    </source>
</evidence>
<evidence type="ECO:0000259" key="17">
    <source>
        <dbReference type="Pfam" id="PF00732"/>
    </source>
</evidence>
<feature type="region of interest" description="Disordered" evidence="16">
    <location>
        <begin position="483"/>
        <end position="578"/>
    </location>
</feature>
<evidence type="ECO:0000313" key="20">
    <source>
        <dbReference type="EMBL" id="TVY42696.1"/>
    </source>
</evidence>